<name>A0A7T7XJK1_9SPIR</name>
<keyword evidence="4" id="KW-0902">Two-component regulatory system</keyword>
<dbReference type="RefSeq" id="WP_215624910.1">
    <property type="nucleotide sequence ID" value="NZ_CP067089.2"/>
</dbReference>
<dbReference type="CDD" id="cd00082">
    <property type="entry name" value="HisKA"/>
    <property type="match status" value="1"/>
</dbReference>
<accession>A0A7T7XJK1</accession>
<evidence type="ECO:0000256" key="1">
    <source>
        <dbReference type="ARBA" id="ARBA00000085"/>
    </source>
</evidence>
<dbReference type="Gene3D" id="3.40.50.2300">
    <property type="match status" value="1"/>
</dbReference>
<feature type="domain" description="Histidine kinase" evidence="7">
    <location>
        <begin position="176"/>
        <end position="396"/>
    </location>
</feature>
<feature type="modified residue" description="4-aspartylphosphate" evidence="5">
    <location>
        <position position="585"/>
    </location>
</feature>
<protein>
    <recommendedName>
        <fullName evidence="2">histidine kinase</fullName>
        <ecNumber evidence="2">2.7.13.3</ecNumber>
    </recommendedName>
</protein>
<evidence type="ECO:0000256" key="6">
    <source>
        <dbReference type="SAM" id="MobiDB-lite"/>
    </source>
</evidence>
<gene>
    <name evidence="9" type="ORF">JFL75_11670</name>
</gene>
<dbReference type="InterPro" id="IPR035965">
    <property type="entry name" value="PAS-like_dom_sf"/>
</dbReference>
<dbReference type="Pfam" id="PF00072">
    <property type="entry name" value="Response_reg"/>
    <property type="match status" value="1"/>
</dbReference>
<evidence type="ECO:0000256" key="4">
    <source>
        <dbReference type="ARBA" id="ARBA00023012"/>
    </source>
</evidence>
<dbReference type="KEGG" id="bhc:JFL75_11670"/>
<dbReference type="SMART" id="SM00388">
    <property type="entry name" value="HisKA"/>
    <property type="match status" value="1"/>
</dbReference>
<dbReference type="FunFam" id="3.30.565.10:FF:000010">
    <property type="entry name" value="Sensor histidine kinase RcsC"/>
    <property type="match status" value="1"/>
</dbReference>
<keyword evidence="10" id="KW-1185">Reference proteome</keyword>
<comment type="catalytic activity">
    <reaction evidence="1">
        <text>ATP + protein L-histidine = ADP + protein N-phospho-L-histidine.</text>
        <dbReference type="EC" id="2.7.13.3"/>
    </reaction>
</comment>
<evidence type="ECO:0000259" key="7">
    <source>
        <dbReference type="PROSITE" id="PS50109"/>
    </source>
</evidence>
<dbReference type="Gene3D" id="3.30.450.20">
    <property type="entry name" value="PAS domain"/>
    <property type="match status" value="1"/>
</dbReference>
<dbReference type="Gene3D" id="3.30.565.10">
    <property type="entry name" value="Histidine kinase-like ATPase, C-terminal domain"/>
    <property type="match status" value="1"/>
</dbReference>
<dbReference type="AlphaFoldDB" id="A0A7T7XJK1"/>
<evidence type="ECO:0000313" key="9">
    <source>
        <dbReference type="EMBL" id="QQO07604.1"/>
    </source>
</evidence>
<keyword evidence="3 5" id="KW-0597">Phosphoprotein</keyword>
<dbReference type="PRINTS" id="PR00344">
    <property type="entry name" value="BCTRLSENSOR"/>
</dbReference>
<dbReference type="SUPFAM" id="SSF55785">
    <property type="entry name" value="PYP-like sensor domain (PAS domain)"/>
    <property type="match status" value="1"/>
</dbReference>
<dbReference type="Pfam" id="PF00512">
    <property type="entry name" value="HisKA"/>
    <property type="match status" value="1"/>
</dbReference>
<dbReference type="CDD" id="cd17546">
    <property type="entry name" value="REC_hyHK_CKI1_RcsC-like"/>
    <property type="match status" value="1"/>
</dbReference>
<dbReference type="InterPro" id="IPR013656">
    <property type="entry name" value="PAS_4"/>
</dbReference>
<feature type="region of interest" description="Disordered" evidence="6">
    <location>
        <begin position="1"/>
        <end position="31"/>
    </location>
</feature>
<dbReference type="SMART" id="SM00448">
    <property type="entry name" value="REC"/>
    <property type="match status" value="1"/>
</dbReference>
<evidence type="ECO:0000256" key="2">
    <source>
        <dbReference type="ARBA" id="ARBA00012438"/>
    </source>
</evidence>
<dbReference type="EMBL" id="CP067089">
    <property type="protein sequence ID" value="QQO07604.1"/>
    <property type="molecule type" value="Genomic_DNA"/>
</dbReference>
<evidence type="ECO:0000313" key="10">
    <source>
        <dbReference type="Proteomes" id="UP000595917"/>
    </source>
</evidence>
<dbReference type="CDD" id="cd16922">
    <property type="entry name" value="HATPase_EvgS-ArcB-TorS-like"/>
    <property type="match status" value="1"/>
</dbReference>
<proteinExistence type="predicted"/>
<dbReference type="Pfam" id="PF08448">
    <property type="entry name" value="PAS_4"/>
    <property type="match status" value="1"/>
</dbReference>
<dbReference type="Gene3D" id="1.10.287.130">
    <property type="match status" value="1"/>
</dbReference>
<dbReference type="InterPro" id="IPR004358">
    <property type="entry name" value="Sig_transdc_His_kin-like_C"/>
</dbReference>
<dbReference type="InterPro" id="IPR005467">
    <property type="entry name" value="His_kinase_dom"/>
</dbReference>
<dbReference type="InterPro" id="IPR036097">
    <property type="entry name" value="HisK_dim/P_sf"/>
</dbReference>
<dbReference type="GO" id="GO:0000155">
    <property type="term" value="F:phosphorelay sensor kinase activity"/>
    <property type="evidence" value="ECO:0007669"/>
    <property type="project" value="InterPro"/>
</dbReference>
<dbReference type="Pfam" id="PF02518">
    <property type="entry name" value="HATPase_c"/>
    <property type="match status" value="1"/>
</dbReference>
<dbReference type="SUPFAM" id="SSF52172">
    <property type="entry name" value="CheY-like"/>
    <property type="match status" value="1"/>
</dbReference>
<dbReference type="Proteomes" id="UP000595917">
    <property type="component" value="Chromosome"/>
</dbReference>
<dbReference type="InterPro" id="IPR011006">
    <property type="entry name" value="CheY-like_superfamily"/>
</dbReference>
<dbReference type="PROSITE" id="PS50109">
    <property type="entry name" value="HIS_KIN"/>
    <property type="match status" value="1"/>
</dbReference>
<dbReference type="SUPFAM" id="SSF55874">
    <property type="entry name" value="ATPase domain of HSP90 chaperone/DNA topoisomerase II/histidine kinase"/>
    <property type="match status" value="1"/>
</dbReference>
<reference evidence="9" key="1">
    <citation type="submission" date="2021-01" db="EMBL/GenBank/DDBJ databases">
        <title>Description of Breznakiella homolactica.</title>
        <authorList>
            <person name="Song Y."/>
            <person name="Brune A."/>
        </authorList>
    </citation>
    <scope>NUCLEOTIDE SEQUENCE</scope>
    <source>
        <strain evidence="9">RmG30</strain>
    </source>
</reference>
<dbReference type="PANTHER" id="PTHR45339:SF1">
    <property type="entry name" value="HYBRID SIGNAL TRANSDUCTION HISTIDINE KINASE J"/>
    <property type="match status" value="1"/>
</dbReference>
<evidence type="ECO:0000256" key="3">
    <source>
        <dbReference type="ARBA" id="ARBA00022553"/>
    </source>
</evidence>
<organism evidence="9 10">
    <name type="scientific">Breznakiella homolactica</name>
    <dbReference type="NCBI Taxonomy" id="2798577"/>
    <lineage>
        <taxon>Bacteria</taxon>
        <taxon>Pseudomonadati</taxon>
        <taxon>Spirochaetota</taxon>
        <taxon>Spirochaetia</taxon>
        <taxon>Spirochaetales</taxon>
        <taxon>Breznakiellaceae</taxon>
        <taxon>Breznakiella</taxon>
    </lineage>
</organism>
<dbReference type="InterPro" id="IPR036890">
    <property type="entry name" value="HATPase_C_sf"/>
</dbReference>
<dbReference type="PROSITE" id="PS50110">
    <property type="entry name" value="RESPONSE_REGULATORY"/>
    <property type="match status" value="1"/>
</dbReference>
<dbReference type="InterPro" id="IPR001789">
    <property type="entry name" value="Sig_transdc_resp-reg_receiver"/>
</dbReference>
<feature type="domain" description="Response regulatory" evidence="8">
    <location>
        <begin position="536"/>
        <end position="653"/>
    </location>
</feature>
<dbReference type="EC" id="2.7.13.3" evidence="2"/>
<dbReference type="InterPro" id="IPR003594">
    <property type="entry name" value="HATPase_dom"/>
</dbReference>
<dbReference type="PANTHER" id="PTHR45339">
    <property type="entry name" value="HYBRID SIGNAL TRANSDUCTION HISTIDINE KINASE J"/>
    <property type="match status" value="1"/>
</dbReference>
<sequence length="894" mass="98195">MSGESSIVEAQDKVADRQTPSPEPRAAVSEQQRRDKYIGYLLKALPDIALVMDADLNVVLCTESYLRMIGLQDASPLIGKCPYSDDENYFGVISGRDLKGMLFETMRKNEVTTLEMECAFREGGDLRRYRIDHIPLYDDTGVCDGLIISFTDIHDLSSAIKRAEDADKAKSEFLATMSHEIRTPMNAVKGLSELLSLTELDSVQRNYVDNVISASNTLLGIVNDILDFSKITANRIDFIEEAYEIKELVASLCNVINVKAEDKGLLLTVDIAPNLPSVLYGDEFRIKQILTNILTNAVKYTHKGFVRLSFDVERKADSVVLICSVADSGIGIQAEDMPSLFEAFSRVNLQANRSILGTGLGLSIARQLAVTMGGEIDVQSVFGEGSIFTVRLPQKIVNGEPIAYVNDPWEKNVLLIGAGPRSAYIVSMLESLGVKGAARASHDIPGGLEAYTHCIFSDTVQGDVVRSLRGQMPECRFAILKDIRHAISMPGTHETVLYTPLFVFSLASFLNQAGRQAEPAVSVKSSADELAVRDTILLVVDDNEINRIVSSEMLGSFQAQVICAEDGYQALELCQLQKFDIIFMDHMMPGKDGIETTREIRRGGGPNSETPILALTANVVNNMKNLYLESGMNDCLSKPIELSDLESALTRWLPADKIVAAARVEKADRAGADSPPVVMSQNDLISAMDHFGLYSSDVMSELNGDFDTYVQRMKDASGVLSTLVPALKDEVANQNWTVFADDIMSLQSTLYGIGARDCAARSRQLSAAAQSGNIDYVHEDFFSLMGNMYMLEQKLTVIVPVAQGGNLRELPLGVPQYLHGCLEKLGRALEDSDAEDAMAQIAHTAGYSLDMDLDMALKAVKADLENNDFKAARAHYTEFFREYTRRIEENAAAE</sequence>
<dbReference type="SUPFAM" id="SSF47384">
    <property type="entry name" value="Homodimeric domain of signal transducing histidine kinase"/>
    <property type="match status" value="1"/>
</dbReference>
<evidence type="ECO:0000259" key="8">
    <source>
        <dbReference type="PROSITE" id="PS50110"/>
    </source>
</evidence>
<dbReference type="InterPro" id="IPR003661">
    <property type="entry name" value="HisK_dim/P_dom"/>
</dbReference>
<dbReference type="SMART" id="SM00387">
    <property type="entry name" value="HATPase_c"/>
    <property type="match status" value="1"/>
</dbReference>
<evidence type="ECO:0000256" key="5">
    <source>
        <dbReference type="PROSITE-ProRule" id="PRU00169"/>
    </source>
</evidence>